<comment type="catalytic activity">
    <reaction evidence="1">
        <text>S-ubiquitinyl-[E2 ubiquitin-conjugating enzyme]-L-cysteine + [acceptor protein]-L-lysine = [E2 ubiquitin-conjugating enzyme]-L-cysteine + N(6)-ubiquitinyl-[acceptor protein]-L-lysine.</text>
        <dbReference type="EC" id="2.3.2.27"/>
    </reaction>
</comment>
<protein>
    <recommendedName>
        <fullName evidence="2">RING-type E3 ubiquitin transferase</fullName>
        <ecNumber evidence="2">2.3.2.27</ecNumber>
    </recommendedName>
</protein>
<dbReference type="GO" id="GO:0008270">
    <property type="term" value="F:zinc ion binding"/>
    <property type="evidence" value="ECO:0007669"/>
    <property type="project" value="UniProtKB-KW"/>
</dbReference>
<dbReference type="SMART" id="SM00356">
    <property type="entry name" value="ZnF_C3H1"/>
    <property type="match status" value="3"/>
</dbReference>
<evidence type="ECO:0000256" key="5">
    <source>
        <dbReference type="ARBA" id="ARBA00022737"/>
    </source>
</evidence>
<dbReference type="PANTHER" id="PTHR11224:SF10">
    <property type="entry name" value="IP09428P-RELATED"/>
    <property type="match status" value="1"/>
</dbReference>
<reference evidence="12" key="1">
    <citation type="submission" date="2020-04" db="EMBL/GenBank/DDBJ databases">
        <authorList>
            <person name="Neveu A P."/>
        </authorList>
    </citation>
    <scope>NUCLEOTIDE SEQUENCE</scope>
    <source>
        <tissue evidence="12">Whole embryo</tissue>
    </source>
</reference>
<keyword evidence="4 9" id="KW-0479">Metal-binding</keyword>
<evidence type="ECO:0000259" key="11">
    <source>
        <dbReference type="PROSITE" id="PS50103"/>
    </source>
</evidence>
<keyword evidence="7" id="KW-0833">Ubl conjugation pathway</keyword>
<feature type="zinc finger region" description="C3H1-type" evidence="9">
    <location>
        <begin position="248"/>
        <end position="276"/>
    </location>
</feature>
<dbReference type="GO" id="GO:0000209">
    <property type="term" value="P:protein polyubiquitination"/>
    <property type="evidence" value="ECO:0007669"/>
    <property type="project" value="InterPro"/>
</dbReference>
<dbReference type="AlphaFoldDB" id="A0A6F9DL46"/>
<dbReference type="PROSITE" id="PS50103">
    <property type="entry name" value="ZF_C3H1"/>
    <property type="match status" value="3"/>
</dbReference>
<dbReference type="InterPro" id="IPR036855">
    <property type="entry name" value="Znf_CCCH_sf"/>
</dbReference>
<accession>A0A6F9DL46</accession>
<dbReference type="GO" id="GO:0061630">
    <property type="term" value="F:ubiquitin protein ligase activity"/>
    <property type="evidence" value="ECO:0007669"/>
    <property type="project" value="UniProtKB-EC"/>
</dbReference>
<dbReference type="Pfam" id="PF00097">
    <property type="entry name" value="zf-C3HC4"/>
    <property type="match status" value="1"/>
</dbReference>
<dbReference type="InterPro" id="IPR041367">
    <property type="entry name" value="Znf-CCCH_4"/>
</dbReference>
<dbReference type="EC" id="2.3.2.27" evidence="2"/>
<dbReference type="InterPro" id="IPR018957">
    <property type="entry name" value="Znf_C3HC4_RING-type"/>
</dbReference>
<dbReference type="InterPro" id="IPR017907">
    <property type="entry name" value="Znf_RING_CS"/>
</dbReference>
<dbReference type="InterPro" id="IPR013083">
    <property type="entry name" value="Znf_RING/FYVE/PHD"/>
</dbReference>
<feature type="zinc finger region" description="C3H1-type" evidence="9">
    <location>
        <begin position="91"/>
        <end position="118"/>
    </location>
</feature>
<evidence type="ECO:0000256" key="6">
    <source>
        <dbReference type="ARBA" id="ARBA00022771"/>
    </source>
</evidence>
<dbReference type="Pfam" id="PF14608">
    <property type="entry name" value="zf-CCCH_2"/>
    <property type="match status" value="1"/>
</dbReference>
<proteinExistence type="evidence at transcript level"/>
<evidence type="ECO:0000256" key="9">
    <source>
        <dbReference type="PROSITE-ProRule" id="PRU00723"/>
    </source>
</evidence>
<evidence type="ECO:0000313" key="12">
    <source>
        <dbReference type="EMBL" id="CAB3263859.1"/>
    </source>
</evidence>
<dbReference type="Gene3D" id="3.30.40.10">
    <property type="entry name" value="Zinc/RING finger domain, C3HC4 (zinc finger)"/>
    <property type="match status" value="1"/>
</dbReference>
<sequence length="370" mass="42202">MVCRYYQSGKCVYGDKCRYDHIKVDKPLKPVEQTATLEQPTILDSKSNDVDWVNAAEFVPGKQYSPRDVGTYSSAVKTGIDKEASPSTLCSKFDELCPYALNGDCSNGENCAFLHGLMCDMCGLNILHPTDVKQQEKHKEECFQYHEEDMKESFKIAKSSELACGICMEVVWEKAQKKDRKFGILENCNHPFCLDCIRKWRSAKAFNNTVVKACPQCRVSSSFVTPSETWIEDQEEKQKLIKGYKDHLSVKSCKYFDKGRGKCPFGANCFYLHAYPDGTKQDRSKIKTRTVTGRDGRSRSIDPNTLWEFFEEREGHPADQETLLSLLQEDMDLFDLIYLLGDDSYTSSDDDNFSVDSMGMFDLHVWADSD</sequence>
<dbReference type="EMBL" id="LR787997">
    <property type="protein sequence ID" value="CAB3263859.1"/>
    <property type="molecule type" value="mRNA"/>
</dbReference>
<dbReference type="SUPFAM" id="SSF90229">
    <property type="entry name" value="CCCH zinc finger"/>
    <property type="match status" value="2"/>
</dbReference>
<keyword evidence="5" id="KW-0677">Repeat</keyword>
<feature type="domain" description="C3H1-type" evidence="11">
    <location>
        <begin position="248"/>
        <end position="276"/>
    </location>
</feature>
<feature type="domain" description="C3H1-type" evidence="11">
    <location>
        <begin position="91"/>
        <end position="118"/>
    </location>
</feature>
<keyword evidence="8 9" id="KW-0862">Zinc</keyword>
<dbReference type="PANTHER" id="PTHR11224">
    <property type="entry name" value="MAKORIN-RELATED"/>
    <property type="match status" value="1"/>
</dbReference>
<feature type="domain" description="C3H1-type" evidence="11">
    <location>
        <begin position="1"/>
        <end position="24"/>
    </location>
</feature>
<evidence type="ECO:0000256" key="8">
    <source>
        <dbReference type="ARBA" id="ARBA00022833"/>
    </source>
</evidence>
<dbReference type="SUPFAM" id="SSF57850">
    <property type="entry name" value="RING/U-box"/>
    <property type="match status" value="1"/>
</dbReference>
<dbReference type="InterPro" id="IPR045072">
    <property type="entry name" value="MKRN-like"/>
</dbReference>
<dbReference type="FunFam" id="3.30.40.10:FF:000117">
    <property type="entry name" value="Probable E3 ubiquitin-protein ligase makorin-1"/>
    <property type="match status" value="1"/>
</dbReference>
<evidence type="ECO:0000256" key="1">
    <source>
        <dbReference type="ARBA" id="ARBA00000900"/>
    </source>
</evidence>
<organism evidence="12">
    <name type="scientific">Phallusia mammillata</name>
    <dbReference type="NCBI Taxonomy" id="59560"/>
    <lineage>
        <taxon>Eukaryota</taxon>
        <taxon>Metazoa</taxon>
        <taxon>Chordata</taxon>
        <taxon>Tunicata</taxon>
        <taxon>Ascidiacea</taxon>
        <taxon>Phlebobranchia</taxon>
        <taxon>Ascidiidae</taxon>
        <taxon>Phallusia</taxon>
    </lineage>
</organism>
<feature type="zinc finger region" description="C3H1-type" evidence="9">
    <location>
        <begin position="1"/>
        <end position="24"/>
    </location>
</feature>
<gene>
    <name evidence="12" type="primary">Mkrn1</name>
</gene>
<keyword evidence="3" id="KW-0808">Transferase</keyword>
<name>A0A6F9DL46_9ASCI</name>
<evidence type="ECO:0000256" key="2">
    <source>
        <dbReference type="ARBA" id="ARBA00012483"/>
    </source>
</evidence>
<dbReference type="Pfam" id="PF18044">
    <property type="entry name" value="zf-CCCH_4"/>
    <property type="match status" value="2"/>
</dbReference>
<dbReference type="InterPro" id="IPR001841">
    <property type="entry name" value="Znf_RING"/>
</dbReference>
<evidence type="ECO:0000256" key="3">
    <source>
        <dbReference type="ARBA" id="ARBA00022679"/>
    </source>
</evidence>
<dbReference type="PROSITE" id="PS00518">
    <property type="entry name" value="ZF_RING_1"/>
    <property type="match status" value="1"/>
</dbReference>
<evidence type="ECO:0000256" key="7">
    <source>
        <dbReference type="ARBA" id="ARBA00022786"/>
    </source>
</evidence>
<evidence type="ECO:0000259" key="10">
    <source>
        <dbReference type="PROSITE" id="PS50089"/>
    </source>
</evidence>
<dbReference type="InterPro" id="IPR000571">
    <property type="entry name" value="Znf_CCCH"/>
</dbReference>
<feature type="domain" description="RING-type" evidence="10">
    <location>
        <begin position="164"/>
        <end position="218"/>
    </location>
</feature>
<keyword evidence="6 9" id="KW-0863">Zinc-finger</keyword>
<dbReference type="PROSITE" id="PS50089">
    <property type="entry name" value="ZF_RING_2"/>
    <property type="match status" value="1"/>
</dbReference>
<dbReference type="Gene3D" id="3.30.1370.210">
    <property type="match status" value="1"/>
</dbReference>
<evidence type="ECO:0000256" key="4">
    <source>
        <dbReference type="ARBA" id="ARBA00022723"/>
    </source>
</evidence>
<dbReference type="SMART" id="SM00184">
    <property type="entry name" value="RING"/>
    <property type="match status" value="1"/>
</dbReference>